<sequence>MLVVSLPTSSPLTICKKQKVNEYVEEWLEQGITRPSSSEYTSPVVLVKKKNGDSRICVYYRKLNHLDRFRLPLIDDVLYRRQDAKVYSFITPSLPEAHEPDLCFVFLLKVHQSLQKEGRFIMLIRHDSNWFCASGQSGTRSREGLVSGGKDDRNIAAFLRIIWAIR</sequence>
<dbReference type="AlphaFoldDB" id="A0A8X6PZ33"/>
<dbReference type="GO" id="GO:0071897">
    <property type="term" value="P:DNA biosynthetic process"/>
    <property type="evidence" value="ECO:0007669"/>
    <property type="project" value="UniProtKB-ARBA"/>
</dbReference>
<dbReference type="InterPro" id="IPR043502">
    <property type="entry name" value="DNA/RNA_pol_sf"/>
</dbReference>
<organism evidence="1 2">
    <name type="scientific">Nephila pilipes</name>
    <name type="common">Giant wood spider</name>
    <name type="synonym">Nephila maculata</name>
    <dbReference type="NCBI Taxonomy" id="299642"/>
    <lineage>
        <taxon>Eukaryota</taxon>
        <taxon>Metazoa</taxon>
        <taxon>Ecdysozoa</taxon>
        <taxon>Arthropoda</taxon>
        <taxon>Chelicerata</taxon>
        <taxon>Arachnida</taxon>
        <taxon>Araneae</taxon>
        <taxon>Araneomorphae</taxon>
        <taxon>Entelegynae</taxon>
        <taxon>Araneoidea</taxon>
        <taxon>Nephilidae</taxon>
        <taxon>Nephila</taxon>
    </lineage>
</organism>
<dbReference type="SUPFAM" id="SSF56672">
    <property type="entry name" value="DNA/RNA polymerases"/>
    <property type="match status" value="1"/>
</dbReference>
<comment type="caution">
    <text evidence="1">The sequence shown here is derived from an EMBL/GenBank/DDBJ whole genome shotgun (WGS) entry which is preliminary data.</text>
</comment>
<proteinExistence type="predicted"/>
<name>A0A8X6PZ33_NEPPI</name>
<keyword evidence="2" id="KW-1185">Reference proteome</keyword>
<accession>A0A8X6PZ33</accession>
<dbReference type="InterPro" id="IPR053134">
    <property type="entry name" value="RNA-dir_DNA_polymerase"/>
</dbReference>
<dbReference type="OrthoDB" id="115435at2759"/>
<protein>
    <submittedName>
        <fullName evidence="1">Tigger transposable element-derived protein 6</fullName>
    </submittedName>
</protein>
<dbReference type="Gene3D" id="3.30.70.270">
    <property type="match status" value="1"/>
</dbReference>
<dbReference type="InterPro" id="IPR043128">
    <property type="entry name" value="Rev_trsase/Diguanyl_cyclase"/>
</dbReference>
<reference evidence="1" key="1">
    <citation type="submission" date="2020-08" db="EMBL/GenBank/DDBJ databases">
        <title>Multicomponent nature underlies the extraordinary mechanical properties of spider dragline silk.</title>
        <authorList>
            <person name="Kono N."/>
            <person name="Nakamura H."/>
            <person name="Mori M."/>
            <person name="Yoshida Y."/>
            <person name="Ohtoshi R."/>
            <person name="Malay A.D."/>
            <person name="Moran D.A.P."/>
            <person name="Tomita M."/>
            <person name="Numata K."/>
            <person name="Arakawa K."/>
        </authorList>
    </citation>
    <scope>NUCLEOTIDE SEQUENCE</scope>
</reference>
<dbReference type="EMBL" id="BMAW01120120">
    <property type="protein sequence ID" value="GFT87764.1"/>
    <property type="molecule type" value="Genomic_DNA"/>
</dbReference>
<dbReference type="PANTHER" id="PTHR24559">
    <property type="entry name" value="TRANSPOSON TY3-I GAG-POL POLYPROTEIN"/>
    <property type="match status" value="1"/>
</dbReference>
<evidence type="ECO:0000313" key="1">
    <source>
        <dbReference type="EMBL" id="GFT87764.1"/>
    </source>
</evidence>
<evidence type="ECO:0000313" key="2">
    <source>
        <dbReference type="Proteomes" id="UP000887013"/>
    </source>
</evidence>
<dbReference type="Proteomes" id="UP000887013">
    <property type="component" value="Unassembled WGS sequence"/>
</dbReference>
<gene>
    <name evidence="1" type="primary">TIGD6_124</name>
    <name evidence="1" type="ORF">NPIL_110801</name>
</gene>
<dbReference type="Gene3D" id="3.10.10.10">
    <property type="entry name" value="HIV Type 1 Reverse Transcriptase, subunit A, domain 1"/>
    <property type="match status" value="1"/>
</dbReference>
<dbReference type="PANTHER" id="PTHR24559:SF444">
    <property type="entry name" value="REVERSE TRANSCRIPTASE DOMAIN-CONTAINING PROTEIN"/>
    <property type="match status" value="1"/>
</dbReference>